<dbReference type="Gene3D" id="3.80.10.10">
    <property type="entry name" value="Ribonuclease Inhibitor"/>
    <property type="match status" value="1"/>
</dbReference>
<keyword evidence="9" id="KW-0325">Glycoprotein</keyword>
<evidence type="ECO:0000256" key="12">
    <source>
        <dbReference type="SAM" id="MobiDB-lite"/>
    </source>
</evidence>
<keyword evidence="6" id="KW-0677">Repeat</keyword>
<keyword evidence="3" id="KW-0433">Leucine-rich repeat</keyword>
<dbReference type="SMART" id="SM00369">
    <property type="entry name" value="LRR_TYP"/>
    <property type="match status" value="4"/>
</dbReference>
<evidence type="ECO:0000256" key="4">
    <source>
        <dbReference type="ARBA" id="ARBA00022692"/>
    </source>
</evidence>
<dbReference type="PANTHER" id="PTHR24369">
    <property type="entry name" value="ANTIGEN BSP, PUTATIVE-RELATED"/>
    <property type="match status" value="1"/>
</dbReference>
<evidence type="ECO:0000256" key="1">
    <source>
        <dbReference type="ARBA" id="ARBA00004167"/>
    </source>
</evidence>
<dbReference type="PROSITE" id="PS51450">
    <property type="entry name" value="LRR"/>
    <property type="match status" value="1"/>
</dbReference>
<comment type="subcellular location">
    <subcellularLocation>
        <location evidence="1">Membrane</location>
        <topology evidence="1">Single-pass membrane protein</topology>
    </subcellularLocation>
</comment>
<dbReference type="SUPFAM" id="SSF52058">
    <property type="entry name" value="L domain-like"/>
    <property type="match status" value="1"/>
</dbReference>
<dbReference type="InterPro" id="IPR055106">
    <property type="entry name" value="ELFN_Fn3"/>
</dbReference>
<dbReference type="FunFam" id="3.80.10.10:FF:000047">
    <property type="entry name" value="protein phosphatase 1 regulatory subunit 29"/>
    <property type="match status" value="1"/>
</dbReference>
<feature type="region of interest" description="Disordered" evidence="12">
    <location>
        <begin position="139"/>
        <end position="380"/>
    </location>
</feature>
<dbReference type="Proteomes" id="UP000002254">
    <property type="component" value="Chromosome 10"/>
</dbReference>
<keyword evidence="2" id="KW-0597">Phosphoprotein</keyword>
<feature type="compositionally biased region" description="Low complexity" evidence="12">
    <location>
        <begin position="38"/>
        <end position="47"/>
    </location>
</feature>
<feature type="transmembrane region" description="Helical" evidence="13">
    <location>
        <begin position="807"/>
        <end position="829"/>
    </location>
</feature>
<dbReference type="GO" id="GO:0099560">
    <property type="term" value="P:synaptic membrane adhesion"/>
    <property type="evidence" value="ECO:0007669"/>
    <property type="project" value="UniProtKB-ARBA"/>
</dbReference>
<dbReference type="InterPro" id="IPR032675">
    <property type="entry name" value="LRR_dom_sf"/>
</dbReference>
<evidence type="ECO:0000256" key="3">
    <source>
        <dbReference type="ARBA" id="ARBA00022614"/>
    </source>
</evidence>
<keyword evidence="5" id="KW-0732">Signal</keyword>
<feature type="compositionally biased region" description="Polar residues" evidence="12">
    <location>
        <begin position="251"/>
        <end position="268"/>
    </location>
</feature>
<evidence type="ECO:0000313" key="16">
    <source>
        <dbReference type="Proteomes" id="UP000002254"/>
    </source>
</evidence>
<evidence type="ECO:0000256" key="10">
    <source>
        <dbReference type="ARBA" id="ARBA00023272"/>
    </source>
</evidence>
<feature type="region of interest" description="Disordered" evidence="12">
    <location>
        <begin position="661"/>
        <end position="704"/>
    </location>
</feature>
<feature type="compositionally biased region" description="Gly residues" evidence="12">
    <location>
        <begin position="175"/>
        <end position="185"/>
    </location>
</feature>
<keyword evidence="7 13" id="KW-1133">Transmembrane helix</keyword>
<feature type="compositionally biased region" description="Gly residues" evidence="12">
    <location>
        <begin position="81"/>
        <end position="98"/>
    </location>
</feature>
<dbReference type="AlphaFoldDB" id="A0A8P0SXI3"/>
<evidence type="ECO:0000256" key="11">
    <source>
        <dbReference type="ARBA" id="ARBA00065735"/>
    </source>
</evidence>
<protein>
    <recommendedName>
        <fullName evidence="14">ELFN1/ELFN2 fibronectin type-III domain-containing protein</fullName>
    </recommendedName>
</protein>
<comment type="subunit">
    <text evidence="11">Interacts with PPP1CA.</text>
</comment>
<keyword evidence="10" id="KW-0650">Protein phosphatase inhibitor</keyword>
<proteinExistence type="predicted"/>
<evidence type="ECO:0000256" key="2">
    <source>
        <dbReference type="ARBA" id="ARBA00022553"/>
    </source>
</evidence>
<evidence type="ECO:0000256" key="5">
    <source>
        <dbReference type="ARBA" id="ARBA00022729"/>
    </source>
</evidence>
<evidence type="ECO:0000259" key="14">
    <source>
        <dbReference type="Pfam" id="PF22986"/>
    </source>
</evidence>
<feature type="domain" description="ELFN1/ELFN2 fibronectin type-III" evidence="14">
    <location>
        <begin position="707"/>
        <end position="790"/>
    </location>
</feature>
<sequence>MGTQRPHLAGCPRWSAELGGAPGRGEEGSSRPGGVGGPRASPGGRWGALRAGRLAPRQVCLQLLNAPATATATATAAAGPGARGVSGAGGRAGPGLGAPRGRRRRLPGRCSCGVGAGRAPAPRPRVCVRACLWKDRAGGGGGRGLAADAPADGRTDRGPRPLTHAALPPRRRRPGPGGGGSGAGAGRRRLRAHAGSQTHTHAHAGHAAHTRTRARAHTHSHSHSRAGPAAAAASGSGARPGSRPAWRSQETDGSLPSCPVSQAPSSELHSPASCGNRGNRLKFEPRTRGGGGGGGRRQGRGGGGGRGSLESPCTFPETGGGGASQAHPRWPTPASSTPERTPPPTAALYRGWHRPRLLPRGDPCAGGRPQDGGGPREDCAASPSLPLLGPLCPGPPLPQARPSRGATAGVMLRLGLCAAALLCVCRPGAVRADCWLIEGDKGYVWLAICSQNQPPYETIPQHINSTVHDLRLNENKLKAVLYSSLNRFGNLTDLNLTKNEISYIEDGAFLGQSSLQVLQLGYNKLSNLTEGMLRGMGRLQFLFLQHNLIEVVTPAAFSECPSLISIDLSSNRLSRLDGATFASLASLMVCELAGNPFNCECDLFGFLAWLVVFNNVTKNYDRLQCESPREFAGYPLLVPRPYHSLNAITVLQAKCRNGSLPARPASHPTPYSTDAQREPDENSGFNPDEILSVEPPASSTTDASAGPAIKLHHVTFTSATLVVIIPHPYSKMYVLVQYNNSYFSDVMTLKNKKEIVTLDKLRAHTEYTFCVTSLRNSRRFNHTCLTFTTRDPVPGDLAPSTSTTTHYIMTILGCLFGMVIVLGAVYYCLRKRRMQEEKQKSVKVKKTILEMRYGADVDAGSVVHAAQKLGEPPVLPVSCMSSIPSMIGEKLPTSKGLEAGLDTPKVATKGNYIEVRTGAGGDGLARPEDDLPDLENGQGSAAEISTIAKEVDKVNQIINNCIDALKLDSASFLGGGGGSGDPELAFECQSLPAAAAAAAASAAPPGALERPSFLSPPYKESSHHPLQRQLSADAAVARKTCSVSSSGSIKSAKVFSLDVPDHPAAAGLAKGDSKYIEKGSPLNSPLDRLPLVPAGSGGGGIHHLEVKPAFHCSEHRHSFPALYYEEGADSLSQRVSFLKPLTRSKRDSTYSQLSPRHYYSGYSSSPEYSSESTHKIWERFRPYKKHHREEVYMAAGHALRKKVQFAKDEDLHDILDYWKGVSAQQKL</sequence>
<name>A0A8P0SXI3_CANLF</name>
<feature type="region of interest" description="Disordered" evidence="12">
    <location>
        <begin position="1006"/>
        <end position="1031"/>
    </location>
</feature>
<dbReference type="Pfam" id="PF13855">
    <property type="entry name" value="LRR_8"/>
    <property type="match status" value="1"/>
</dbReference>
<evidence type="ECO:0000256" key="6">
    <source>
        <dbReference type="ARBA" id="ARBA00022737"/>
    </source>
</evidence>
<feature type="region of interest" description="Disordered" evidence="12">
    <location>
        <begin position="76"/>
        <end position="106"/>
    </location>
</feature>
<evidence type="ECO:0000256" key="8">
    <source>
        <dbReference type="ARBA" id="ARBA00023136"/>
    </source>
</evidence>
<dbReference type="Pfam" id="PF22986">
    <property type="entry name" value="Fn3_ELFN"/>
    <property type="match status" value="1"/>
</dbReference>
<organism evidence="15 16">
    <name type="scientific">Canis lupus familiaris</name>
    <name type="common">Dog</name>
    <name type="synonym">Canis familiaris</name>
    <dbReference type="NCBI Taxonomy" id="9615"/>
    <lineage>
        <taxon>Eukaryota</taxon>
        <taxon>Metazoa</taxon>
        <taxon>Chordata</taxon>
        <taxon>Craniata</taxon>
        <taxon>Vertebrata</taxon>
        <taxon>Euteleostomi</taxon>
        <taxon>Mammalia</taxon>
        <taxon>Eutheria</taxon>
        <taxon>Laurasiatheria</taxon>
        <taxon>Carnivora</taxon>
        <taxon>Caniformia</taxon>
        <taxon>Canidae</taxon>
        <taxon>Canis</taxon>
    </lineage>
</organism>
<dbReference type="GO" id="GO:0098839">
    <property type="term" value="C:postsynaptic density membrane"/>
    <property type="evidence" value="ECO:0007669"/>
    <property type="project" value="UniProtKB-ARBA"/>
</dbReference>
<dbReference type="Ensembl" id="ENSCAFT00000002344.5">
    <property type="protein sequence ID" value="ENSCAFP00000044405.2"/>
    <property type="gene ID" value="ENSCAFG00000001504.5"/>
</dbReference>
<dbReference type="InterPro" id="IPR001611">
    <property type="entry name" value="Leu-rich_rpt"/>
</dbReference>
<evidence type="ECO:0000256" key="9">
    <source>
        <dbReference type="ARBA" id="ARBA00023180"/>
    </source>
</evidence>
<accession>A0A8P0SXI3</accession>
<dbReference type="GO" id="GO:0004864">
    <property type="term" value="F:protein phosphatase inhibitor activity"/>
    <property type="evidence" value="ECO:0007669"/>
    <property type="project" value="UniProtKB-KW"/>
</dbReference>
<evidence type="ECO:0000256" key="7">
    <source>
        <dbReference type="ARBA" id="ARBA00022989"/>
    </source>
</evidence>
<dbReference type="GO" id="GO:0007268">
    <property type="term" value="P:chemical synaptic transmission"/>
    <property type="evidence" value="ECO:0007669"/>
    <property type="project" value="UniProtKB-ARBA"/>
</dbReference>
<dbReference type="InterPro" id="IPR003591">
    <property type="entry name" value="Leu-rich_rpt_typical-subtyp"/>
</dbReference>
<feature type="region of interest" description="Disordered" evidence="12">
    <location>
        <begin position="1"/>
        <end position="47"/>
    </location>
</feature>
<keyword evidence="8 13" id="KW-0472">Membrane</keyword>
<keyword evidence="4 13" id="KW-0812">Transmembrane</keyword>
<reference evidence="15 16" key="1">
    <citation type="journal article" date="2005" name="Nature">
        <title>Genome sequence, comparative analysis and haplotype structure of the domestic dog.</title>
        <authorList>
            <consortium name="Broad Sequencing Platform"/>
            <person name="Lindblad-Toh K."/>
            <person name="Wade C.M."/>
            <person name="Mikkelsen T.S."/>
            <person name="Karlsson E.K."/>
            <person name="Jaffe D.B."/>
            <person name="Kamal M."/>
            <person name="Clamp M."/>
            <person name="Chang J.L."/>
            <person name="Kulbokas E.J. III"/>
            <person name="Zody M.C."/>
            <person name="Mauceli E."/>
            <person name="Xie X."/>
            <person name="Breen M."/>
            <person name="Wayne R.K."/>
            <person name="Ostrander E.A."/>
            <person name="Ponting C.P."/>
            <person name="Galibert F."/>
            <person name="Smith D.R."/>
            <person name="DeJong P.J."/>
            <person name="Kirkness E."/>
            <person name="Alvarez P."/>
            <person name="Biagi T."/>
            <person name="Brockman W."/>
            <person name="Butler J."/>
            <person name="Chin C.W."/>
            <person name="Cook A."/>
            <person name="Cuff J."/>
            <person name="Daly M.J."/>
            <person name="DeCaprio D."/>
            <person name="Gnerre S."/>
            <person name="Grabherr M."/>
            <person name="Kellis M."/>
            <person name="Kleber M."/>
            <person name="Bardeleben C."/>
            <person name="Goodstadt L."/>
            <person name="Heger A."/>
            <person name="Hitte C."/>
            <person name="Kim L."/>
            <person name="Koepfli K.P."/>
            <person name="Parker H.G."/>
            <person name="Pollinger J.P."/>
            <person name="Searle S.M."/>
            <person name="Sutter N.B."/>
            <person name="Thomas R."/>
            <person name="Webber C."/>
            <person name="Baldwin J."/>
            <person name="Abebe A."/>
            <person name="Abouelleil A."/>
            <person name="Aftuck L."/>
            <person name="Ait-Zahra M."/>
            <person name="Aldredge T."/>
            <person name="Allen N."/>
            <person name="An P."/>
            <person name="Anderson S."/>
            <person name="Antoine C."/>
            <person name="Arachchi H."/>
            <person name="Aslam A."/>
            <person name="Ayotte L."/>
            <person name="Bachantsang P."/>
            <person name="Barry A."/>
            <person name="Bayul T."/>
            <person name="Benamara M."/>
            <person name="Berlin A."/>
            <person name="Bessette D."/>
            <person name="Blitshteyn B."/>
            <person name="Bloom T."/>
            <person name="Blye J."/>
            <person name="Boguslavskiy L."/>
            <person name="Bonnet C."/>
            <person name="Boukhgalter B."/>
            <person name="Brown A."/>
            <person name="Cahill P."/>
            <person name="Calixte N."/>
            <person name="Camarata J."/>
            <person name="Cheshatsang Y."/>
            <person name="Chu J."/>
            <person name="Citroen M."/>
            <person name="Collymore A."/>
            <person name="Cooke P."/>
            <person name="Dawoe T."/>
            <person name="Daza R."/>
            <person name="Decktor K."/>
            <person name="DeGray S."/>
            <person name="Dhargay N."/>
            <person name="Dooley K."/>
            <person name="Dooley K."/>
            <person name="Dorje P."/>
            <person name="Dorjee K."/>
            <person name="Dorris L."/>
            <person name="Duffey N."/>
            <person name="Dupes A."/>
            <person name="Egbiremolen O."/>
            <person name="Elong R."/>
            <person name="Falk J."/>
            <person name="Farina A."/>
            <person name="Faro S."/>
            <person name="Ferguson D."/>
            <person name="Ferreira P."/>
            <person name="Fisher S."/>
            <person name="FitzGerald M."/>
            <person name="Foley K."/>
            <person name="Foley C."/>
            <person name="Franke A."/>
            <person name="Friedrich D."/>
            <person name="Gage D."/>
            <person name="Garber M."/>
            <person name="Gearin G."/>
            <person name="Giannoukos G."/>
            <person name="Goode T."/>
            <person name="Goyette A."/>
            <person name="Graham J."/>
            <person name="Grandbois E."/>
            <person name="Gyaltsen K."/>
            <person name="Hafez N."/>
            <person name="Hagopian D."/>
            <person name="Hagos B."/>
            <person name="Hall J."/>
            <person name="Healy C."/>
            <person name="Hegarty R."/>
            <person name="Honan T."/>
            <person name="Horn A."/>
            <person name="Houde N."/>
            <person name="Hughes L."/>
            <person name="Hunnicutt L."/>
            <person name="Husby M."/>
            <person name="Jester B."/>
            <person name="Jones C."/>
            <person name="Kamat A."/>
            <person name="Kanga B."/>
            <person name="Kells C."/>
            <person name="Khazanovich D."/>
            <person name="Kieu A.C."/>
            <person name="Kisner P."/>
            <person name="Kumar M."/>
            <person name="Lance K."/>
            <person name="Landers T."/>
            <person name="Lara M."/>
            <person name="Lee W."/>
            <person name="Leger J.P."/>
            <person name="Lennon N."/>
            <person name="Leuper L."/>
            <person name="LeVine S."/>
            <person name="Liu J."/>
            <person name="Liu X."/>
            <person name="Lokyitsang Y."/>
            <person name="Lokyitsang T."/>
            <person name="Lui A."/>
            <person name="Macdonald J."/>
            <person name="Major J."/>
            <person name="Marabella R."/>
            <person name="Maru K."/>
            <person name="Matthews C."/>
            <person name="McDonough S."/>
            <person name="Mehta T."/>
            <person name="Meldrim J."/>
            <person name="Melnikov A."/>
            <person name="Meneus L."/>
            <person name="Mihalev A."/>
            <person name="Mihova T."/>
            <person name="Miller K."/>
            <person name="Mittelman R."/>
            <person name="Mlenga V."/>
            <person name="Mulrain L."/>
            <person name="Munson G."/>
            <person name="Navidi A."/>
            <person name="Naylor J."/>
            <person name="Nguyen T."/>
            <person name="Nguyen N."/>
            <person name="Nguyen C."/>
            <person name="Nguyen T."/>
            <person name="Nicol R."/>
            <person name="Norbu N."/>
            <person name="Norbu C."/>
            <person name="Novod N."/>
            <person name="Nyima T."/>
            <person name="Olandt P."/>
            <person name="O'Neill B."/>
            <person name="O'Neill K."/>
            <person name="Osman S."/>
            <person name="Oyono L."/>
            <person name="Patti C."/>
            <person name="Perrin D."/>
            <person name="Phunkhang P."/>
            <person name="Pierre F."/>
            <person name="Priest M."/>
            <person name="Rachupka A."/>
            <person name="Raghuraman S."/>
            <person name="Rameau R."/>
            <person name="Ray V."/>
            <person name="Raymond C."/>
            <person name="Rege F."/>
            <person name="Rise C."/>
            <person name="Rogers J."/>
            <person name="Rogov P."/>
            <person name="Sahalie J."/>
            <person name="Settipalli S."/>
            <person name="Sharpe T."/>
            <person name="Shea T."/>
            <person name="Sheehan M."/>
            <person name="Sherpa N."/>
            <person name="Shi J."/>
            <person name="Shih D."/>
            <person name="Sloan J."/>
            <person name="Smith C."/>
            <person name="Sparrow T."/>
            <person name="Stalker J."/>
            <person name="Stange-Thomann N."/>
            <person name="Stavropoulos S."/>
            <person name="Stone C."/>
            <person name="Stone S."/>
            <person name="Sykes S."/>
            <person name="Tchuinga P."/>
            <person name="Tenzing P."/>
            <person name="Tesfaye S."/>
            <person name="Thoulutsang D."/>
            <person name="Thoulutsang Y."/>
            <person name="Topham K."/>
            <person name="Topping I."/>
            <person name="Tsamla T."/>
            <person name="Vassiliev H."/>
            <person name="Venkataraman V."/>
            <person name="Vo A."/>
            <person name="Wangchuk T."/>
            <person name="Wangdi T."/>
            <person name="Weiand M."/>
            <person name="Wilkinson J."/>
            <person name="Wilson A."/>
            <person name="Yadav S."/>
            <person name="Yang S."/>
            <person name="Yang X."/>
            <person name="Young G."/>
            <person name="Yu Q."/>
            <person name="Zainoun J."/>
            <person name="Zembek L."/>
            <person name="Zimmer A."/>
            <person name="Lander E.S."/>
        </authorList>
    </citation>
    <scope>NUCLEOTIDE SEQUENCE [LARGE SCALE GENOMIC DNA]</scope>
    <source>
        <strain evidence="15">Boxer</strain>
    </source>
</reference>
<evidence type="ECO:0000256" key="13">
    <source>
        <dbReference type="SAM" id="Phobius"/>
    </source>
</evidence>
<dbReference type="GO" id="GO:0045184">
    <property type="term" value="P:establishment of protein localization"/>
    <property type="evidence" value="ECO:0007669"/>
    <property type="project" value="UniProtKB-ARBA"/>
</dbReference>
<dbReference type="PANTHER" id="PTHR24369:SF204">
    <property type="entry name" value="PROTEIN PHOSPHATASE 1 REGULATORY SUBUNIT 29-RELATED"/>
    <property type="match status" value="1"/>
</dbReference>
<reference evidence="15" key="2">
    <citation type="submission" date="2025-08" db="UniProtKB">
        <authorList>
            <consortium name="Ensembl"/>
        </authorList>
    </citation>
    <scope>IDENTIFICATION</scope>
</reference>
<feature type="compositionally biased region" description="Basic residues" evidence="12">
    <location>
        <begin position="200"/>
        <end position="224"/>
    </location>
</feature>
<dbReference type="InterPro" id="IPR050541">
    <property type="entry name" value="LRR_TM_domain-containing"/>
</dbReference>
<evidence type="ECO:0000313" key="15">
    <source>
        <dbReference type="Ensembl" id="ENSCAFP00000044405.2"/>
    </source>
</evidence>
<feature type="compositionally biased region" description="Gly residues" evidence="12">
    <location>
        <begin position="288"/>
        <end position="307"/>
    </location>
</feature>
<feature type="compositionally biased region" description="Low complexity" evidence="12">
    <location>
        <begin position="225"/>
        <end position="245"/>
    </location>
</feature>